<gene>
    <name evidence="2" type="ORF">Xmir_03896</name>
</gene>
<accession>A0A2D0JKG5</accession>
<evidence type="ECO:0000313" key="3">
    <source>
        <dbReference type="Proteomes" id="UP000221980"/>
    </source>
</evidence>
<name>A0A2D0JKG5_9GAMM</name>
<keyword evidence="1" id="KW-0472">Membrane</keyword>
<proteinExistence type="predicted"/>
<feature type="transmembrane region" description="Helical" evidence="1">
    <location>
        <begin position="34"/>
        <end position="52"/>
    </location>
</feature>
<keyword evidence="1" id="KW-1133">Transmembrane helix</keyword>
<comment type="caution">
    <text evidence="2">The sequence shown here is derived from an EMBL/GenBank/DDBJ whole genome shotgun (WGS) entry which is preliminary data.</text>
</comment>
<evidence type="ECO:0000256" key="1">
    <source>
        <dbReference type="SAM" id="Phobius"/>
    </source>
</evidence>
<keyword evidence="1" id="KW-0812">Transmembrane</keyword>
<dbReference type="EMBL" id="NITZ01000030">
    <property type="protein sequence ID" value="PHM46777.1"/>
    <property type="molecule type" value="Genomic_DNA"/>
</dbReference>
<keyword evidence="3" id="KW-1185">Reference proteome</keyword>
<dbReference type="AlphaFoldDB" id="A0A2D0JKG5"/>
<dbReference type="Proteomes" id="UP000221980">
    <property type="component" value="Unassembled WGS sequence"/>
</dbReference>
<sequence length="53" mass="5991">MPPFSSCLVGHQASYQYSALGVKLNVKLSSPMRFSVLMLLHMYIISLYINILD</sequence>
<reference evidence="2 3" key="1">
    <citation type="journal article" date="2017" name="Nat. Microbiol.">
        <title>Natural product diversity associated with the nematode symbionts Photorhabdus and Xenorhabdus.</title>
        <authorList>
            <person name="Tobias N.J."/>
            <person name="Wolff H."/>
            <person name="Djahanschiri B."/>
            <person name="Grundmann F."/>
            <person name="Kronenwerth M."/>
            <person name="Shi Y.M."/>
            <person name="Simonyi S."/>
            <person name="Grun P."/>
            <person name="Shapiro-Ilan D."/>
            <person name="Pidot S.J."/>
            <person name="Stinear T.P."/>
            <person name="Ebersberger I."/>
            <person name="Bode H.B."/>
        </authorList>
    </citation>
    <scope>NUCLEOTIDE SEQUENCE [LARGE SCALE GENOMIC DNA]</scope>
    <source>
        <strain evidence="2 3">DSM 17902</strain>
    </source>
</reference>
<evidence type="ECO:0000313" key="2">
    <source>
        <dbReference type="EMBL" id="PHM46777.1"/>
    </source>
</evidence>
<protein>
    <submittedName>
        <fullName evidence="2">Uncharacterized protein</fullName>
    </submittedName>
</protein>
<organism evidence="2 3">
    <name type="scientific">Xenorhabdus miraniensis</name>
    <dbReference type="NCBI Taxonomy" id="351674"/>
    <lineage>
        <taxon>Bacteria</taxon>
        <taxon>Pseudomonadati</taxon>
        <taxon>Pseudomonadota</taxon>
        <taxon>Gammaproteobacteria</taxon>
        <taxon>Enterobacterales</taxon>
        <taxon>Morganellaceae</taxon>
        <taxon>Xenorhabdus</taxon>
    </lineage>
</organism>